<proteinExistence type="inferred from homology"/>
<dbReference type="KEGG" id="pgz:C2E15_06625"/>
<feature type="binding site" evidence="4">
    <location>
        <position position="63"/>
    </location>
    <ligand>
        <name>a divalent metal cation</name>
        <dbReference type="ChEBI" id="CHEBI:60240"/>
        <label>1</label>
    </ligand>
</feature>
<sequence length="247" mass="26880">MNNFELEQIVNQQLNSAAFSDYAPNGLQVEGREHVKKIVTGVTACQALLDEAVRLQADAIMVHHGYFWKNEAPAIKGMKRRRLRTLLANDINLYGWHLPLDAHPQLGNNAQLAQAFGIEVRGEIQPLVPWGELQTPLSGEALAARIGETLGRQPLHCGDNAPAQIRRIAWCSGGGQGFIDSAAAFGVDAFITGEVSEQTIHSARENGLHFFAAGHHATERGGIRALGEWLAAQHSLDVTFIDIDNPA</sequence>
<feature type="binding site" evidence="4">
    <location>
        <position position="215"/>
    </location>
    <ligand>
        <name>a divalent metal cation</name>
        <dbReference type="ChEBI" id="CHEBI:60240"/>
        <label>2</label>
    </ligand>
</feature>
<dbReference type="PANTHER" id="PTHR13799:SF14">
    <property type="entry name" value="GTP CYCLOHYDROLASE 1 TYPE 2 HOMOLOG"/>
    <property type="match status" value="1"/>
</dbReference>
<dbReference type="FunFam" id="3.40.1390.30:FF:000002">
    <property type="entry name" value="Nif3-like dinuclear metal center protein"/>
    <property type="match status" value="1"/>
</dbReference>
<dbReference type="InterPro" id="IPR002678">
    <property type="entry name" value="DUF34/NIF3"/>
</dbReference>
<feature type="binding site" evidence="4">
    <location>
        <position position="64"/>
    </location>
    <ligand>
        <name>a divalent metal cation</name>
        <dbReference type="ChEBI" id="CHEBI:60240"/>
        <label>2</label>
    </ligand>
</feature>
<dbReference type="Pfam" id="PF01784">
    <property type="entry name" value="DUF34_NIF3"/>
    <property type="match status" value="1"/>
</dbReference>
<dbReference type="EMBL" id="CP026377">
    <property type="protein sequence ID" value="AUX92787.1"/>
    <property type="molecule type" value="Genomic_DNA"/>
</dbReference>
<dbReference type="InterPro" id="IPR036069">
    <property type="entry name" value="DUF34/NIF3_sf"/>
</dbReference>
<dbReference type="NCBIfam" id="NF008064">
    <property type="entry name" value="PRK10799.1"/>
    <property type="match status" value="1"/>
</dbReference>
<accession>A0A1X1D2S5</accession>
<dbReference type="PANTHER" id="PTHR13799">
    <property type="entry name" value="NGG1 INTERACTING FACTOR 3"/>
    <property type="match status" value="1"/>
</dbReference>
<keyword evidence="6" id="KW-1185">Reference proteome</keyword>
<keyword evidence="3 4" id="KW-0479">Metal-binding</keyword>
<evidence type="ECO:0000256" key="2">
    <source>
        <dbReference type="ARBA" id="ARBA00022112"/>
    </source>
</evidence>
<name>A0A1X1D2S5_9GAMM</name>
<dbReference type="NCBIfam" id="TIGR00486">
    <property type="entry name" value="YbgI_SA1388"/>
    <property type="match status" value="1"/>
</dbReference>
<feature type="binding site" evidence="4">
    <location>
        <position position="219"/>
    </location>
    <ligand>
        <name>a divalent metal cation</name>
        <dbReference type="ChEBI" id="CHEBI:60240"/>
        <label>1</label>
    </ligand>
</feature>
<dbReference type="SUPFAM" id="SSF102705">
    <property type="entry name" value="NIF3 (NGG1p interacting factor 3)-like"/>
    <property type="match status" value="1"/>
</dbReference>
<evidence type="ECO:0000313" key="5">
    <source>
        <dbReference type="EMBL" id="AUX92787.1"/>
    </source>
</evidence>
<dbReference type="GO" id="GO:0005737">
    <property type="term" value="C:cytoplasm"/>
    <property type="evidence" value="ECO:0007669"/>
    <property type="project" value="TreeGrafter"/>
</dbReference>
<evidence type="ECO:0000256" key="1">
    <source>
        <dbReference type="ARBA" id="ARBA00006964"/>
    </source>
</evidence>
<dbReference type="AlphaFoldDB" id="A0A1X1D2S5"/>
<comment type="similarity">
    <text evidence="1">Belongs to the GTP cyclohydrolase I type 2/NIF3 family.</text>
</comment>
<evidence type="ECO:0000256" key="3">
    <source>
        <dbReference type="ARBA" id="ARBA00022723"/>
    </source>
</evidence>
<feature type="binding site" evidence="4">
    <location>
        <position position="101"/>
    </location>
    <ligand>
        <name>a divalent metal cation</name>
        <dbReference type="ChEBI" id="CHEBI:60240"/>
        <label>1</label>
    </ligand>
</feature>
<dbReference type="GO" id="GO:0046872">
    <property type="term" value="F:metal ion binding"/>
    <property type="evidence" value="ECO:0007669"/>
    <property type="project" value="UniProtKB-KW"/>
</dbReference>
<reference evidence="5 6" key="1">
    <citation type="submission" date="2018-01" db="EMBL/GenBank/DDBJ databases">
        <title>Complete and assembled Genome of Pantoea gaviniae DSM22758T.</title>
        <authorList>
            <person name="Stevens M.J.A."/>
            <person name="Zurfluh K."/>
            <person name="Stephan R."/>
        </authorList>
    </citation>
    <scope>NUCLEOTIDE SEQUENCE [LARGE SCALE GENOMIC DNA]</scope>
    <source>
        <strain evidence="5 6">DSM 22758</strain>
    </source>
</reference>
<dbReference type="RefSeq" id="WP_104956665.1">
    <property type="nucleotide sequence ID" value="NZ_CP026377.1"/>
</dbReference>
<dbReference type="Gene3D" id="3.40.1390.30">
    <property type="entry name" value="NIF3 (NGG1p interacting factor 3)-like"/>
    <property type="match status" value="2"/>
</dbReference>
<protein>
    <recommendedName>
        <fullName evidence="2">GTP cyclohydrolase 1 type 2 homolog</fullName>
    </recommendedName>
</protein>
<dbReference type="Proteomes" id="UP000238365">
    <property type="component" value="Chromosome"/>
</dbReference>
<evidence type="ECO:0000313" key="6">
    <source>
        <dbReference type="Proteomes" id="UP000238365"/>
    </source>
</evidence>
<gene>
    <name evidence="5" type="ORF">C2E15_06625</name>
</gene>
<organism evidence="5 6">
    <name type="scientific">Mixta gaviniae</name>
    <dbReference type="NCBI Taxonomy" id="665914"/>
    <lineage>
        <taxon>Bacteria</taxon>
        <taxon>Pseudomonadati</taxon>
        <taxon>Pseudomonadota</taxon>
        <taxon>Gammaproteobacteria</taxon>
        <taxon>Enterobacterales</taxon>
        <taxon>Erwiniaceae</taxon>
        <taxon>Mixta</taxon>
    </lineage>
</organism>
<evidence type="ECO:0000256" key="4">
    <source>
        <dbReference type="PIRSR" id="PIRSR602678-1"/>
    </source>
</evidence>
<dbReference type="OrthoDB" id="9800881at2"/>